<dbReference type="Proteomes" id="UP000238157">
    <property type="component" value="Unassembled WGS sequence"/>
</dbReference>
<name>A0A2T0WL26_9BACT</name>
<accession>A0A2T0WL26</accession>
<dbReference type="AlphaFoldDB" id="A0A2T0WL26"/>
<gene>
    <name evidence="1" type="ORF">CLW00_10628</name>
</gene>
<organism evidence="1 2">
    <name type="scientific">Mongoliibacter ruber</name>
    <dbReference type="NCBI Taxonomy" id="1750599"/>
    <lineage>
        <taxon>Bacteria</taxon>
        <taxon>Pseudomonadati</taxon>
        <taxon>Bacteroidota</taxon>
        <taxon>Cytophagia</taxon>
        <taxon>Cytophagales</taxon>
        <taxon>Cyclobacteriaceae</taxon>
        <taxon>Mongoliibacter</taxon>
    </lineage>
</organism>
<dbReference type="Pfam" id="PF13366">
    <property type="entry name" value="PDDEXK_3"/>
    <property type="match status" value="1"/>
</dbReference>
<comment type="caution">
    <text evidence="1">The sequence shown here is derived from an EMBL/GenBank/DDBJ whole genome shotgun (WGS) entry which is preliminary data.</text>
</comment>
<evidence type="ECO:0000313" key="1">
    <source>
        <dbReference type="EMBL" id="PRY87409.1"/>
    </source>
</evidence>
<keyword evidence="2" id="KW-1185">Reference proteome</keyword>
<dbReference type="EMBL" id="PVTR01000006">
    <property type="protein sequence ID" value="PRY87409.1"/>
    <property type="molecule type" value="Genomic_DNA"/>
</dbReference>
<reference evidence="1 2" key="1">
    <citation type="submission" date="2018-03" db="EMBL/GenBank/DDBJ databases">
        <title>Genomic Encyclopedia of Archaeal and Bacterial Type Strains, Phase II (KMG-II): from individual species to whole genera.</title>
        <authorList>
            <person name="Goeker M."/>
        </authorList>
    </citation>
    <scope>NUCLEOTIDE SEQUENCE [LARGE SCALE GENOMIC DNA]</scope>
    <source>
        <strain evidence="1 2">DSM 27929</strain>
    </source>
</reference>
<dbReference type="InterPro" id="IPR026350">
    <property type="entry name" value="GxxExxY"/>
</dbReference>
<evidence type="ECO:0000313" key="2">
    <source>
        <dbReference type="Proteomes" id="UP000238157"/>
    </source>
</evidence>
<proteinExistence type="predicted"/>
<sequence>MICFFNEYQTLIIMSENEIAKVILDKAFEIHRNLGPGLLESVYEKALEYELIQAGVFVVSQVPVPLIYKEIKFEAGFRLDLLVENKVIIEVKANDGLAPVHFAQTLTYLKLSAKKLGLLLNFNVKYLKDGIHRLANNL</sequence>
<protein>
    <submittedName>
        <fullName evidence="1">GxxExxY protein</fullName>
    </submittedName>
</protein>
<dbReference type="NCBIfam" id="TIGR04256">
    <property type="entry name" value="GxxExxY"/>
    <property type="match status" value="1"/>
</dbReference>